<keyword evidence="1" id="KW-0732">Signal</keyword>
<comment type="caution">
    <text evidence="3">The sequence shown here is derived from an EMBL/GenBank/DDBJ whole genome shotgun (WGS) entry which is preliminary data.</text>
</comment>
<proteinExistence type="predicted"/>
<feature type="chain" id="PRO_5043589348" evidence="1">
    <location>
        <begin position="22"/>
        <end position="270"/>
    </location>
</feature>
<reference evidence="3 4" key="1">
    <citation type="submission" date="2024-04" db="EMBL/GenBank/DDBJ databases">
        <title>Novel genus in family Flammeovirgaceae.</title>
        <authorList>
            <person name="Nguyen T.H."/>
            <person name="Vuong T.Q."/>
            <person name="Le H."/>
            <person name="Kim S.-G."/>
        </authorList>
    </citation>
    <scope>NUCLEOTIDE SEQUENCE [LARGE SCALE GENOMIC DNA]</scope>
    <source>
        <strain evidence="3 4">JCM 23209</strain>
    </source>
</reference>
<dbReference type="EMBL" id="JBDKWZ010000001">
    <property type="protein sequence ID" value="MEN7546900.1"/>
    <property type="molecule type" value="Genomic_DNA"/>
</dbReference>
<evidence type="ECO:0000313" key="4">
    <source>
        <dbReference type="Proteomes" id="UP001403385"/>
    </source>
</evidence>
<gene>
    <name evidence="3" type="ORF">AAG747_03200</name>
</gene>
<feature type="domain" description="YtkA-like" evidence="2">
    <location>
        <begin position="169"/>
        <end position="251"/>
    </location>
</feature>
<dbReference type="InterPro" id="IPR032693">
    <property type="entry name" value="YtkA-like_dom"/>
</dbReference>
<protein>
    <submittedName>
        <fullName evidence="3">FixH family protein</fullName>
    </submittedName>
</protein>
<sequence length="270" mass="30313">MKLFNLIIRLTCILFTLSLFTACSDDDEAAPKINTQGLVKIKEGYALGAATKVEIYTQESPFVGFNKFFIALFDSASENVSQEAEIELMPMMQMSQMSHSAPFVNPVFHQETHLYAGAVVFIMPSGEMGKWTLGLKVKNKGKTGMTSFHMEVEEPETERVYSFMNGEEKIFVSLVSPDAPETGVNDFAVAIHKRVGMMDFPAVTDYQVKITPEMPTMGHGSPNNVHPVHMENGIYQGKVNFTMTGLWRIHITLEKGEEVINDEKYFDIEF</sequence>
<keyword evidence="4" id="KW-1185">Reference proteome</keyword>
<evidence type="ECO:0000256" key="1">
    <source>
        <dbReference type="SAM" id="SignalP"/>
    </source>
</evidence>
<dbReference type="PROSITE" id="PS51257">
    <property type="entry name" value="PROKAR_LIPOPROTEIN"/>
    <property type="match status" value="1"/>
</dbReference>
<accession>A0AAW9S3A8</accession>
<dbReference type="Pfam" id="PF13115">
    <property type="entry name" value="YtkA"/>
    <property type="match status" value="1"/>
</dbReference>
<dbReference type="Proteomes" id="UP001403385">
    <property type="component" value="Unassembled WGS sequence"/>
</dbReference>
<dbReference type="RefSeq" id="WP_346819679.1">
    <property type="nucleotide sequence ID" value="NZ_JBDKWZ010000001.1"/>
</dbReference>
<feature type="signal peptide" evidence="1">
    <location>
        <begin position="1"/>
        <end position="21"/>
    </location>
</feature>
<organism evidence="3 4">
    <name type="scientific">Rapidithrix thailandica</name>
    <dbReference type="NCBI Taxonomy" id="413964"/>
    <lineage>
        <taxon>Bacteria</taxon>
        <taxon>Pseudomonadati</taxon>
        <taxon>Bacteroidota</taxon>
        <taxon>Cytophagia</taxon>
        <taxon>Cytophagales</taxon>
        <taxon>Flammeovirgaceae</taxon>
        <taxon>Rapidithrix</taxon>
    </lineage>
</organism>
<evidence type="ECO:0000313" key="3">
    <source>
        <dbReference type="EMBL" id="MEN7546900.1"/>
    </source>
</evidence>
<dbReference type="AlphaFoldDB" id="A0AAW9S3A8"/>
<evidence type="ECO:0000259" key="2">
    <source>
        <dbReference type="Pfam" id="PF13115"/>
    </source>
</evidence>
<name>A0AAW9S3A8_9BACT</name>